<dbReference type="InterPro" id="IPR050923">
    <property type="entry name" value="Cell_Proc_Reg/RNA_Proc"/>
</dbReference>
<feature type="domain" description="FHA" evidence="3">
    <location>
        <begin position="88"/>
        <end position="138"/>
    </location>
</feature>
<dbReference type="SUPFAM" id="SSF49879">
    <property type="entry name" value="SMAD/FHA domain"/>
    <property type="match status" value="1"/>
</dbReference>
<evidence type="ECO:0000313" key="5">
    <source>
        <dbReference type="Proteomes" id="UP001597326"/>
    </source>
</evidence>
<dbReference type="PROSITE" id="PS50006">
    <property type="entry name" value="FHA_DOMAIN"/>
    <property type="match status" value="1"/>
</dbReference>
<evidence type="ECO:0000313" key="4">
    <source>
        <dbReference type="EMBL" id="MFD1890576.1"/>
    </source>
</evidence>
<keyword evidence="2" id="KW-0472">Membrane</keyword>
<dbReference type="RefSeq" id="WP_343873763.1">
    <property type="nucleotide sequence ID" value="NZ_BAAAIX010000020.1"/>
</dbReference>
<gene>
    <name evidence="4" type="ORF">ACFSCS_10360</name>
</gene>
<name>A0ABW4RW64_9ACTN</name>
<organism evidence="4 5">
    <name type="scientific">Luteococcus peritonei</name>
    <dbReference type="NCBI Taxonomy" id="88874"/>
    <lineage>
        <taxon>Bacteria</taxon>
        <taxon>Bacillati</taxon>
        <taxon>Actinomycetota</taxon>
        <taxon>Actinomycetes</taxon>
        <taxon>Propionibacteriales</taxon>
        <taxon>Propionibacteriaceae</taxon>
        <taxon>Luteococcus</taxon>
    </lineage>
</organism>
<protein>
    <submittedName>
        <fullName evidence="4">FHA domain-containing protein</fullName>
    </submittedName>
</protein>
<evidence type="ECO:0000259" key="3">
    <source>
        <dbReference type="PROSITE" id="PS50006"/>
    </source>
</evidence>
<feature type="transmembrane region" description="Helical" evidence="2">
    <location>
        <begin position="6"/>
        <end position="30"/>
    </location>
</feature>
<keyword evidence="5" id="KW-1185">Reference proteome</keyword>
<dbReference type="Pfam" id="PF00498">
    <property type="entry name" value="FHA"/>
    <property type="match status" value="1"/>
</dbReference>
<accession>A0ABW4RW64</accession>
<dbReference type="CDD" id="cd00060">
    <property type="entry name" value="FHA"/>
    <property type="match status" value="1"/>
</dbReference>
<evidence type="ECO:0000256" key="1">
    <source>
        <dbReference type="ARBA" id="ARBA00022553"/>
    </source>
</evidence>
<comment type="caution">
    <text evidence="4">The sequence shown here is derived from an EMBL/GenBank/DDBJ whole genome shotgun (WGS) entry which is preliminary data.</text>
</comment>
<keyword evidence="2" id="KW-0812">Transmembrane</keyword>
<dbReference type="InterPro" id="IPR000253">
    <property type="entry name" value="FHA_dom"/>
</dbReference>
<dbReference type="InterPro" id="IPR008984">
    <property type="entry name" value="SMAD_FHA_dom_sf"/>
</dbReference>
<dbReference type="Gene3D" id="2.60.200.20">
    <property type="match status" value="1"/>
</dbReference>
<reference evidence="5" key="1">
    <citation type="journal article" date="2019" name="Int. J. Syst. Evol. Microbiol.">
        <title>The Global Catalogue of Microorganisms (GCM) 10K type strain sequencing project: providing services to taxonomists for standard genome sequencing and annotation.</title>
        <authorList>
            <consortium name="The Broad Institute Genomics Platform"/>
            <consortium name="The Broad Institute Genome Sequencing Center for Infectious Disease"/>
            <person name="Wu L."/>
            <person name="Ma J."/>
        </authorList>
    </citation>
    <scope>NUCLEOTIDE SEQUENCE [LARGE SCALE GENOMIC DNA]</scope>
    <source>
        <strain evidence="5">CAIM 431</strain>
    </source>
</reference>
<dbReference type="Proteomes" id="UP001597326">
    <property type="component" value="Unassembled WGS sequence"/>
</dbReference>
<dbReference type="EMBL" id="JBHUFZ010000023">
    <property type="protein sequence ID" value="MFD1890576.1"/>
    <property type="molecule type" value="Genomic_DNA"/>
</dbReference>
<proteinExistence type="predicted"/>
<dbReference type="SMART" id="SM00240">
    <property type="entry name" value="FHA"/>
    <property type="match status" value="1"/>
</dbReference>
<evidence type="ECO:0000256" key="2">
    <source>
        <dbReference type="SAM" id="Phobius"/>
    </source>
</evidence>
<keyword evidence="2" id="KW-1133">Transmembrane helix</keyword>
<keyword evidence="1" id="KW-0597">Phosphoprotein</keyword>
<dbReference type="PANTHER" id="PTHR23308">
    <property type="entry name" value="NUCLEAR INHIBITOR OF PROTEIN PHOSPHATASE-1"/>
    <property type="match status" value="1"/>
</dbReference>
<sequence length="161" mass="17437">MTLSEFAVAVLRIAFLAAIWMFILMAAGVIRTDIFGERVDAGSSRRGLRRRRRDEPVAEVPAGPALPTELVITEGRSQGTRRELRGVMGIGRAAGSAVLIDDDYSSSRHAQLVPAGDGSWIVEDLNSTNGTYVNGTRITQPTRVGTGDTIRIGRTQLRLES</sequence>